<dbReference type="InterPro" id="IPR036872">
    <property type="entry name" value="CH_dom_sf"/>
</dbReference>
<dbReference type="Proteomes" id="UP001162029">
    <property type="component" value="Unassembled WGS sequence"/>
</dbReference>
<accession>A0AAV0TRG6</accession>
<evidence type="ECO:0000313" key="1">
    <source>
        <dbReference type="EMBL" id="CAI5726275.1"/>
    </source>
</evidence>
<dbReference type="GO" id="GO:0007015">
    <property type="term" value="P:actin filament organization"/>
    <property type="evidence" value="ECO:0007669"/>
    <property type="project" value="TreeGrafter"/>
</dbReference>
<gene>
    <name evidence="1" type="ORF">PDE001_LOCUS3543</name>
</gene>
<name>A0AAV0TRG6_9STRA</name>
<sequence>MSMRAPVQVRGGGFGLDAELARKAAERYDYGMENEARGWLETISEMQIGDDFGDGLRDGIILCTVANKIHSSVIKRVEIKSKMPFCLWRTWRHFLKLVASWASMNLICSRQWIYLSLRTWAMWRAVSLHWVVLKHRNYPEFSVFTLVPARVPRIDGRLR</sequence>
<keyword evidence="2" id="KW-1185">Reference proteome</keyword>
<dbReference type="PANTHER" id="PTHR47385">
    <property type="entry name" value="CALPONIN"/>
    <property type="match status" value="1"/>
</dbReference>
<comment type="caution">
    <text evidence="1">The sequence shown here is derived from an EMBL/GenBank/DDBJ whole genome shotgun (WGS) entry which is preliminary data.</text>
</comment>
<protein>
    <recommendedName>
        <fullName evidence="3">Calponin-homology (CH) domain-containing protein</fullName>
    </recommendedName>
</protein>
<dbReference type="PRINTS" id="PR00888">
    <property type="entry name" value="SM22CALPONIN"/>
</dbReference>
<evidence type="ECO:0008006" key="3">
    <source>
        <dbReference type="Google" id="ProtNLM"/>
    </source>
</evidence>
<organism evidence="1 2">
    <name type="scientific">Peronospora destructor</name>
    <dbReference type="NCBI Taxonomy" id="86335"/>
    <lineage>
        <taxon>Eukaryota</taxon>
        <taxon>Sar</taxon>
        <taxon>Stramenopiles</taxon>
        <taxon>Oomycota</taxon>
        <taxon>Peronosporomycetes</taxon>
        <taxon>Peronosporales</taxon>
        <taxon>Peronosporaceae</taxon>
        <taxon>Peronospora</taxon>
    </lineage>
</organism>
<dbReference type="Gene3D" id="1.10.418.10">
    <property type="entry name" value="Calponin-like domain"/>
    <property type="match status" value="1"/>
</dbReference>
<evidence type="ECO:0000313" key="2">
    <source>
        <dbReference type="Proteomes" id="UP001162029"/>
    </source>
</evidence>
<dbReference type="GO" id="GO:0051015">
    <property type="term" value="F:actin filament binding"/>
    <property type="evidence" value="ECO:0007669"/>
    <property type="project" value="TreeGrafter"/>
</dbReference>
<dbReference type="AlphaFoldDB" id="A0AAV0TRG6"/>
<dbReference type="InterPro" id="IPR050606">
    <property type="entry name" value="Calponin-like"/>
</dbReference>
<reference evidence="1" key="1">
    <citation type="submission" date="2022-12" db="EMBL/GenBank/DDBJ databases">
        <authorList>
            <person name="Webb A."/>
        </authorList>
    </citation>
    <scope>NUCLEOTIDE SEQUENCE</scope>
    <source>
        <strain evidence="1">Pd1</strain>
    </source>
</reference>
<dbReference type="GO" id="GO:0015629">
    <property type="term" value="C:actin cytoskeleton"/>
    <property type="evidence" value="ECO:0007669"/>
    <property type="project" value="TreeGrafter"/>
</dbReference>
<dbReference type="SUPFAM" id="SSF47576">
    <property type="entry name" value="Calponin-homology domain, CH-domain"/>
    <property type="match status" value="1"/>
</dbReference>
<dbReference type="EMBL" id="CANTFM010000602">
    <property type="protein sequence ID" value="CAI5726275.1"/>
    <property type="molecule type" value="Genomic_DNA"/>
</dbReference>
<dbReference type="InterPro" id="IPR003096">
    <property type="entry name" value="SM22_calponin"/>
</dbReference>
<dbReference type="PANTHER" id="PTHR47385:SF14">
    <property type="entry name" value="TRANSGELIN"/>
    <property type="match status" value="1"/>
</dbReference>
<proteinExistence type="predicted"/>